<evidence type="ECO:0000313" key="1">
    <source>
        <dbReference type="EMBL" id="HIR88625.1"/>
    </source>
</evidence>
<reference evidence="1" key="1">
    <citation type="submission" date="2020-10" db="EMBL/GenBank/DDBJ databases">
        <authorList>
            <person name="Gilroy R."/>
        </authorList>
    </citation>
    <scope>NUCLEOTIDE SEQUENCE</scope>
    <source>
        <strain evidence="1">ChiW13-3771</strain>
    </source>
</reference>
<name>A0A9D1EED5_9FIRM</name>
<reference evidence="1" key="2">
    <citation type="journal article" date="2021" name="PeerJ">
        <title>Extensive microbial diversity within the chicken gut microbiome revealed by metagenomics and culture.</title>
        <authorList>
            <person name="Gilroy R."/>
            <person name="Ravi A."/>
            <person name="Getino M."/>
            <person name="Pursley I."/>
            <person name="Horton D.L."/>
            <person name="Alikhan N.F."/>
            <person name="Baker D."/>
            <person name="Gharbi K."/>
            <person name="Hall N."/>
            <person name="Watson M."/>
            <person name="Adriaenssens E.M."/>
            <person name="Foster-Nyarko E."/>
            <person name="Jarju S."/>
            <person name="Secka A."/>
            <person name="Antonio M."/>
            <person name="Oren A."/>
            <person name="Chaudhuri R.R."/>
            <person name="La Ragione R."/>
            <person name="Hildebrand F."/>
            <person name="Pallen M.J."/>
        </authorList>
    </citation>
    <scope>NUCLEOTIDE SEQUENCE</scope>
    <source>
        <strain evidence="1">ChiW13-3771</strain>
    </source>
</reference>
<dbReference type="EMBL" id="DVHN01000074">
    <property type="protein sequence ID" value="HIR88625.1"/>
    <property type="molecule type" value="Genomic_DNA"/>
</dbReference>
<organism evidence="1 2">
    <name type="scientific">Candidatus Fimimorpha faecalis</name>
    <dbReference type="NCBI Taxonomy" id="2840824"/>
    <lineage>
        <taxon>Bacteria</taxon>
        <taxon>Bacillati</taxon>
        <taxon>Bacillota</taxon>
        <taxon>Clostridia</taxon>
        <taxon>Eubacteriales</taxon>
        <taxon>Candidatus Fimimorpha</taxon>
    </lineage>
</organism>
<accession>A0A9D1EED5</accession>
<protein>
    <submittedName>
        <fullName evidence="1">DUF4176 domain-containing protein</fullName>
    </submittedName>
</protein>
<proteinExistence type="predicted"/>
<comment type="caution">
    <text evidence="1">The sequence shown here is derived from an EMBL/GenBank/DDBJ whole genome shotgun (WGS) entry which is preliminary data.</text>
</comment>
<evidence type="ECO:0000313" key="2">
    <source>
        <dbReference type="Proteomes" id="UP000824201"/>
    </source>
</evidence>
<dbReference type="Pfam" id="PF13780">
    <property type="entry name" value="DUF4176"/>
    <property type="match status" value="1"/>
</dbReference>
<gene>
    <name evidence="1" type="ORF">IAC96_06705</name>
</gene>
<dbReference type="InterPro" id="IPR025233">
    <property type="entry name" value="DUF4176"/>
</dbReference>
<dbReference type="AlphaFoldDB" id="A0A9D1EED5"/>
<sequence>MEQLLPIGTVVRIKGAKKRIMIHGIMIKIGDTNYDYAGVLYPEGLLGTESQIAFQAEDIDKIDFIGFIDAERQAFIAEQVIKQESEESNE</sequence>
<dbReference type="Proteomes" id="UP000824201">
    <property type="component" value="Unassembled WGS sequence"/>
</dbReference>